<comment type="caution">
    <text evidence="5">The sequence shown here is derived from an EMBL/GenBank/DDBJ whole genome shotgun (WGS) entry which is preliminary data.</text>
</comment>
<dbReference type="InterPro" id="IPR051011">
    <property type="entry name" value="Metal_resp_trans_reg"/>
</dbReference>
<dbReference type="SUPFAM" id="SSF46785">
    <property type="entry name" value="Winged helix' DNA-binding domain"/>
    <property type="match status" value="1"/>
</dbReference>
<dbReference type="InterPro" id="IPR036388">
    <property type="entry name" value="WH-like_DNA-bd_sf"/>
</dbReference>
<evidence type="ECO:0000313" key="6">
    <source>
        <dbReference type="Proteomes" id="UP000675554"/>
    </source>
</evidence>
<evidence type="ECO:0000256" key="2">
    <source>
        <dbReference type="ARBA" id="ARBA00023125"/>
    </source>
</evidence>
<dbReference type="PANTHER" id="PTHR43132:SF6">
    <property type="entry name" value="HTH-TYPE TRANSCRIPTIONAL REPRESSOR CZRA"/>
    <property type="match status" value="1"/>
</dbReference>
<dbReference type="CDD" id="cd00090">
    <property type="entry name" value="HTH_ARSR"/>
    <property type="match status" value="1"/>
</dbReference>
<keyword evidence="6" id="KW-1185">Reference proteome</keyword>
<dbReference type="PANTHER" id="PTHR43132">
    <property type="entry name" value="ARSENICAL RESISTANCE OPERON REPRESSOR ARSR-RELATED"/>
    <property type="match status" value="1"/>
</dbReference>
<dbReference type="InterPro" id="IPR011991">
    <property type="entry name" value="ArsR-like_HTH"/>
</dbReference>
<dbReference type="EMBL" id="JAGSMN010001340">
    <property type="protein sequence ID" value="MBR7678299.1"/>
    <property type="molecule type" value="Genomic_DNA"/>
</dbReference>
<evidence type="ECO:0000256" key="3">
    <source>
        <dbReference type="ARBA" id="ARBA00023163"/>
    </source>
</evidence>
<dbReference type="GO" id="GO:0003700">
    <property type="term" value="F:DNA-binding transcription factor activity"/>
    <property type="evidence" value="ECO:0007669"/>
    <property type="project" value="InterPro"/>
</dbReference>
<accession>A0A8T4J1L6</accession>
<dbReference type="GO" id="GO:0003677">
    <property type="term" value="F:DNA binding"/>
    <property type="evidence" value="ECO:0007669"/>
    <property type="project" value="UniProtKB-KW"/>
</dbReference>
<reference evidence="5" key="1">
    <citation type="submission" date="2021-04" db="EMBL/GenBank/DDBJ databases">
        <title>Sequencing of actinobacteria type strains.</title>
        <authorList>
            <person name="Nguyen G.-S."/>
            <person name="Wentzel A."/>
        </authorList>
    </citation>
    <scope>NUCLEOTIDE SEQUENCE</scope>
    <source>
        <strain evidence="5">DSM 42095</strain>
    </source>
</reference>
<name>A0A8T4J1L6_9ACTN</name>
<dbReference type="AlphaFoldDB" id="A0A8T4J1L6"/>
<evidence type="ECO:0000313" key="5">
    <source>
        <dbReference type="EMBL" id="MBR7678299.1"/>
    </source>
</evidence>
<dbReference type="Proteomes" id="UP000675554">
    <property type="component" value="Unassembled WGS sequence"/>
</dbReference>
<dbReference type="Gene3D" id="1.10.10.10">
    <property type="entry name" value="Winged helix-like DNA-binding domain superfamily/Winged helix DNA-binding domain"/>
    <property type="match status" value="1"/>
</dbReference>
<keyword evidence="2" id="KW-0238">DNA-binding</keyword>
<evidence type="ECO:0000259" key="4">
    <source>
        <dbReference type="SMART" id="SM00418"/>
    </source>
</evidence>
<dbReference type="Pfam" id="PF01022">
    <property type="entry name" value="HTH_5"/>
    <property type="match status" value="1"/>
</dbReference>
<protein>
    <submittedName>
        <fullName evidence="5">Helix-turn-helix transcriptional regulator</fullName>
    </submittedName>
</protein>
<proteinExistence type="predicted"/>
<feature type="domain" description="HTH arsR-type" evidence="4">
    <location>
        <begin position="289"/>
        <end position="357"/>
    </location>
</feature>
<organism evidence="5 6">
    <name type="scientific">Streptomyces daliensis</name>
    <dbReference type="NCBI Taxonomy" id="299421"/>
    <lineage>
        <taxon>Bacteria</taxon>
        <taxon>Bacillati</taxon>
        <taxon>Actinomycetota</taxon>
        <taxon>Actinomycetes</taxon>
        <taxon>Kitasatosporales</taxon>
        <taxon>Streptomycetaceae</taxon>
        <taxon>Streptomyces</taxon>
    </lineage>
</organism>
<evidence type="ECO:0000256" key="1">
    <source>
        <dbReference type="ARBA" id="ARBA00023015"/>
    </source>
</evidence>
<keyword evidence="3" id="KW-0804">Transcription</keyword>
<dbReference type="SMART" id="SM00418">
    <property type="entry name" value="HTH_ARSR"/>
    <property type="match status" value="1"/>
</dbReference>
<sequence>MLRIEFSSAELNRLRLADTPDPMWEIALSLHLLQNRQAALAFDPWRHEVRAALAREGLLRTTSSLMRLYPHAVYFPDFLTPESLPPGEVPGSPEAALETGIDTVLSTPKARMGAEMTRLYDAREGRLPPGAQRLAEGDPEALRRLGEALRRYYAVAVQPYLPAIRGEVSADRSRRAEAALSEGPSGLLTSYGSLLNWRPDEGVLAAPYPVPRELRLEGRALTLIPSFFCVRAPITLADQDLRPVLVHPLSPAPGWLARAPRRPGTEADGRDARYGAAAQGQPEELPVSQLIGASRAQLLEVLEQPKTTSELAIALRLSLSTASRHTSVLREAGLVASRRHGNRVLHSRTTLGEALLDGYLSHLPPAASGP</sequence>
<dbReference type="InterPro" id="IPR036390">
    <property type="entry name" value="WH_DNA-bd_sf"/>
</dbReference>
<dbReference type="InterPro" id="IPR001845">
    <property type="entry name" value="HTH_ArsR_DNA-bd_dom"/>
</dbReference>
<keyword evidence="1" id="KW-0805">Transcription regulation</keyword>
<gene>
    <name evidence="5" type="ORF">KDA82_36075</name>
</gene>